<comment type="similarity">
    <text evidence="2">Belongs to the membrane fusion protein (MFP) (TC 8.A.1) family.</text>
</comment>
<dbReference type="Proteomes" id="UP001366166">
    <property type="component" value="Chromosome"/>
</dbReference>
<evidence type="ECO:0000313" key="9">
    <source>
        <dbReference type="EMBL" id="BEQ15580.1"/>
    </source>
</evidence>
<evidence type="ECO:0000313" key="10">
    <source>
        <dbReference type="Proteomes" id="UP001366166"/>
    </source>
</evidence>
<comment type="subcellular location">
    <subcellularLocation>
        <location evidence="1">Cell envelope</location>
    </subcellularLocation>
</comment>
<keyword evidence="3 4" id="KW-0175">Coiled coil</keyword>
<dbReference type="RefSeq" id="WP_338600166.1">
    <property type="nucleotide sequence ID" value="NZ_AP028679.1"/>
</dbReference>
<dbReference type="GO" id="GO:0030313">
    <property type="term" value="C:cell envelope"/>
    <property type="evidence" value="ECO:0007669"/>
    <property type="project" value="UniProtKB-SubCell"/>
</dbReference>
<evidence type="ECO:0000259" key="5">
    <source>
        <dbReference type="Pfam" id="PF25876"/>
    </source>
</evidence>
<dbReference type="Pfam" id="PF25990">
    <property type="entry name" value="Beta-barrel_YknX"/>
    <property type="match status" value="1"/>
</dbReference>
<feature type="domain" description="Multidrug resistance protein MdtA-like alpha-helical hairpin" evidence="5">
    <location>
        <begin position="131"/>
        <end position="192"/>
    </location>
</feature>
<evidence type="ECO:0000259" key="6">
    <source>
        <dbReference type="Pfam" id="PF25917"/>
    </source>
</evidence>
<dbReference type="KEGG" id="dmp:FAK_26460"/>
<feature type="domain" description="YknX-like beta-barrel" evidence="8">
    <location>
        <begin position="263"/>
        <end position="339"/>
    </location>
</feature>
<dbReference type="InterPro" id="IPR058624">
    <property type="entry name" value="MdtA-like_HH"/>
</dbReference>
<evidence type="ECO:0000256" key="2">
    <source>
        <dbReference type="ARBA" id="ARBA00009477"/>
    </source>
</evidence>
<dbReference type="InterPro" id="IPR058636">
    <property type="entry name" value="Beta-barrel_YknX"/>
</dbReference>
<accession>A0AAU9EVH1</accession>
<dbReference type="NCBIfam" id="TIGR01730">
    <property type="entry name" value="RND_mfp"/>
    <property type="match status" value="1"/>
</dbReference>
<dbReference type="Pfam" id="PF25917">
    <property type="entry name" value="BSH_RND"/>
    <property type="match status" value="1"/>
</dbReference>
<dbReference type="AlphaFoldDB" id="A0AAU9EVH1"/>
<evidence type="ECO:0000259" key="7">
    <source>
        <dbReference type="Pfam" id="PF25975"/>
    </source>
</evidence>
<dbReference type="InterPro" id="IPR058649">
    <property type="entry name" value="CzcB_C"/>
</dbReference>
<feature type="coiled-coil region" evidence="4">
    <location>
        <begin position="91"/>
        <end position="195"/>
    </location>
</feature>
<dbReference type="Gene3D" id="2.40.50.100">
    <property type="match status" value="2"/>
</dbReference>
<sequence length="416" mass="45093">MKKAKGLKWTAAALVILALAAGLWTWWPQGDQGLQVSGKEFQVKRGTIRRMVVSTGTVKPQVGAEVKVGARVSGRVEKLLVSIGQTVKAGQVVALIEHQDLEAKLRQAQAELNADQARLVRVQTTGPKEIARAQAELTEAKATLDLTTLDYGRQEKMRSSDLVAQDALDRAREKHQVAQARLKAAQAKLNQVRHTYEQDVKVAQADLAASQAKLATAQVNLDYATIRAPIDGVVSSVSTQEGETVAASLSAPTFITIVDLARLQVDDFVDETDIGLVKLAQKAFFTVDAYPEQKFRGEVEAIQPSAKIVDDVVYYPVTVKILGDYQDKLKPEMTATVNIIAGVRRDALLIPAPAIRRKAGKTMVYVKREGTVVLVPVEVGWTEELRAQITKGLQEGETVIIPTSAPLTSARPGAGH</sequence>
<evidence type="ECO:0000259" key="8">
    <source>
        <dbReference type="Pfam" id="PF25990"/>
    </source>
</evidence>
<dbReference type="Pfam" id="PF25975">
    <property type="entry name" value="CzcB_C"/>
    <property type="match status" value="1"/>
</dbReference>
<name>A0AAU9EVH1_9BACT</name>
<dbReference type="InterPro" id="IPR050465">
    <property type="entry name" value="UPF0194_transport"/>
</dbReference>
<dbReference type="GO" id="GO:0022857">
    <property type="term" value="F:transmembrane transporter activity"/>
    <property type="evidence" value="ECO:0007669"/>
    <property type="project" value="InterPro"/>
</dbReference>
<dbReference type="PANTHER" id="PTHR32347">
    <property type="entry name" value="EFFLUX SYSTEM COMPONENT YKNX-RELATED"/>
    <property type="match status" value="1"/>
</dbReference>
<feature type="domain" description="Multidrug resistance protein MdtA-like barrel-sandwich hybrid" evidence="6">
    <location>
        <begin position="65"/>
        <end position="252"/>
    </location>
</feature>
<feature type="domain" description="CzcB-like C-terminal circularly permuted SH3-like" evidence="7">
    <location>
        <begin position="350"/>
        <end position="400"/>
    </location>
</feature>
<organism evidence="9 10">
    <name type="scientific">Desulfoferula mesophila</name>
    <dbReference type="NCBI Taxonomy" id="3058419"/>
    <lineage>
        <taxon>Bacteria</taxon>
        <taxon>Pseudomonadati</taxon>
        <taxon>Thermodesulfobacteriota</taxon>
        <taxon>Desulfarculia</taxon>
        <taxon>Desulfarculales</taxon>
        <taxon>Desulfarculaceae</taxon>
        <taxon>Desulfoferula</taxon>
    </lineage>
</organism>
<evidence type="ECO:0000256" key="3">
    <source>
        <dbReference type="ARBA" id="ARBA00023054"/>
    </source>
</evidence>
<evidence type="ECO:0000256" key="4">
    <source>
        <dbReference type="SAM" id="Coils"/>
    </source>
</evidence>
<evidence type="ECO:0000256" key="1">
    <source>
        <dbReference type="ARBA" id="ARBA00004196"/>
    </source>
</evidence>
<reference evidence="10" key="1">
    <citation type="journal article" date="2023" name="Arch. Microbiol.">
        <title>Desulfoferula mesophilus gen. nov. sp. nov., a mesophilic sulfate-reducing bacterium isolated from a brackish lake sediment.</title>
        <authorList>
            <person name="Watanabe T."/>
            <person name="Yabe T."/>
            <person name="Tsuji J.M."/>
            <person name="Fukui M."/>
        </authorList>
    </citation>
    <scope>NUCLEOTIDE SEQUENCE [LARGE SCALE GENOMIC DNA]</scope>
    <source>
        <strain evidence="10">12FAK</strain>
    </source>
</reference>
<protein>
    <submittedName>
        <fullName evidence="9">RND transporter</fullName>
    </submittedName>
</protein>
<keyword evidence="10" id="KW-1185">Reference proteome</keyword>
<dbReference type="InterPro" id="IPR006143">
    <property type="entry name" value="RND_pump_MFP"/>
</dbReference>
<dbReference type="EMBL" id="AP028679">
    <property type="protein sequence ID" value="BEQ15580.1"/>
    <property type="molecule type" value="Genomic_DNA"/>
</dbReference>
<dbReference type="Gene3D" id="2.40.420.20">
    <property type="match status" value="1"/>
</dbReference>
<dbReference type="InterPro" id="IPR058625">
    <property type="entry name" value="MdtA-like_BSH"/>
</dbReference>
<gene>
    <name evidence="9" type="ORF">FAK_26460</name>
</gene>
<dbReference type="GO" id="GO:0016020">
    <property type="term" value="C:membrane"/>
    <property type="evidence" value="ECO:0007669"/>
    <property type="project" value="InterPro"/>
</dbReference>
<dbReference type="Gene3D" id="2.40.30.170">
    <property type="match status" value="1"/>
</dbReference>
<dbReference type="SUPFAM" id="SSF111369">
    <property type="entry name" value="HlyD-like secretion proteins"/>
    <property type="match status" value="3"/>
</dbReference>
<dbReference type="Pfam" id="PF25876">
    <property type="entry name" value="HH_MFP_RND"/>
    <property type="match status" value="1"/>
</dbReference>
<dbReference type="Gene3D" id="1.10.287.470">
    <property type="entry name" value="Helix hairpin bin"/>
    <property type="match status" value="2"/>
</dbReference>
<proteinExistence type="inferred from homology"/>